<dbReference type="EMBL" id="JACIDK010000006">
    <property type="protein sequence ID" value="MBB3892944.1"/>
    <property type="molecule type" value="Genomic_DNA"/>
</dbReference>
<protein>
    <submittedName>
        <fullName evidence="1">Uncharacterized protein</fullName>
    </submittedName>
</protein>
<keyword evidence="2" id="KW-1185">Reference proteome</keyword>
<comment type="caution">
    <text evidence="1">The sequence shown here is derived from an EMBL/GenBank/DDBJ whole genome shotgun (WGS) entry which is preliminary data.</text>
</comment>
<gene>
    <name evidence="1" type="ORF">GGQ61_003682</name>
</gene>
<evidence type="ECO:0000313" key="1">
    <source>
        <dbReference type="EMBL" id="MBB3892944.1"/>
    </source>
</evidence>
<evidence type="ECO:0000313" key="2">
    <source>
        <dbReference type="Proteomes" id="UP000530564"/>
    </source>
</evidence>
<dbReference type="Proteomes" id="UP000530564">
    <property type="component" value="Unassembled WGS sequence"/>
</dbReference>
<accession>A0A840A3Q5</accession>
<dbReference type="RefSeq" id="WP_183775922.1">
    <property type="nucleotide sequence ID" value="NZ_JACIDK010000006.1"/>
</dbReference>
<reference evidence="1 2" key="1">
    <citation type="submission" date="2020-08" db="EMBL/GenBank/DDBJ databases">
        <title>Genomic Encyclopedia of Type Strains, Phase IV (KMG-IV): sequencing the most valuable type-strain genomes for metagenomic binning, comparative biology and taxonomic classification.</title>
        <authorList>
            <person name="Goeker M."/>
        </authorList>
    </citation>
    <scope>NUCLEOTIDE SEQUENCE [LARGE SCALE GENOMIC DNA]</scope>
    <source>
        <strain evidence="1 2">DSM 21793</strain>
    </source>
</reference>
<name>A0A840A3Q5_9CAUL</name>
<dbReference type="AlphaFoldDB" id="A0A840A3Q5"/>
<proteinExistence type="predicted"/>
<organism evidence="1 2">
    <name type="scientific">Phenylobacterium haematophilum</name>
    <dbReference type="NCBI Taxonomy" id="98513"/>
    <lineage>
        <taxon>Bacteria</taxon>
        <taxon>Pseudomonadati</taxon>
        <taxon>Pseudomonadota</taxon>
        <taxon>Alphaproteobacteria</taxon>
        <taxon>Caulobacterales</taxon>
        <taxon>Caulobacteraceae</taxon>
        <taxon>Phenylobacterium</taxon>
    </lineage>
</organism>
<sequence length="376" mass="42216">MEKDRTVRRLTALEQSASSARVLNLSAIHRKNPADPALIEAPFFSHRLLDRSIILKHRLRPHEYSMFATPKPTATKLLIPIDNEDLRAGAHYAFVGQRDFDEVVQSMFGKDFRPGSRDRIVLDLIDSLPSLDPFLLREQLRRHDIEPARVYFGITDADIQRMFEFVRGEIASLVALSSQEGSSAATGAGRLVEKLLSSRPEDGFEPLKVTLKLSDKEYLDGVFAWRGFLYYKWQLEELRGVVGQVAMEIAAIAPRGPRDPDATQYLPGARQRIHNTVGQALSRVQALLDVYNKAYAGLTEGGKPMGFRDFLLTAPSMFTELGECLGGIQHIISFWRYRFPPGKARMISPAELMDVFLDFEDSLMTSSSAASNAWVV</sequence>